<accession>A0AAE3M5B1</accession>
<sequence>MTLAKYSLIVLGLAFIGCAPKIIEVKPDNEQIDYVGRINFDNASEPVIYWSGSAITVQFKGSDIAATLNDEHGLNYFNVVLDQDSVYPLKLNQGIQKYNLAKGLAPEKIHTISLVKRNEWITGQTGFLGFTIAGKLKSLPEKSGRLMEFYGNSITAGYAIENLTGGDNADSTYTNNYVTYAALTARHFNADVHCIVRSGIGINVSWERPIMPEIWDRLNPVDSTSKWDFSRATPDIVVVNLMQNDKWIVTRPDYGEYKYRFGDITPDKDYIVNAYAHFVKGIRDQYPEASIICALGSMDATQEGSEWPGYVKEAVALLDDANIYTHFFPFIEKGGHPRVEDNKKMAKSLIQFIDENIEW</sequence>
<dbReference type="RefSeq" id="WP_301190665.1">
    <property type="nucleotide sequence ID" value="NZ_JAPDPJ010000024.1"/>
</dbReference>
<gene>
    <name evidence="3" type="ORF">OM075_11510</name>
</gene>
<keyword evidence="4" id="KW-1185">Reference proteome</keyword>
<dbReference type="InterPro" id="IPR040794">
    <property type="entry name" value="CE2_N"/>
</dbReference>
<dbReference type="PANTHER" id="PTHR37834">
    <property type="entry name" value="GDSL-LIKE LIPASE/ACYLHYDROLASE DOMAIN PROTEIN (AFU_ORTHOLOGUE AFUA_2G00620)"/>
    <property type="match status" value="1"/>
</dbReference>
<name>A0AAE3M5B1_9BACT</name>
<feature type="domain" description="SGNH hydrolase-type esterase" evidence="1">
    <location>
        <begin position="149"/>
        <end position="316"/>
    </location>
</feature>
<dbReference type="InterPro" id="IPR037461">
    <property type="entry name" value="CtCE2-like_dom"/>
</dbReference>
<feature type="domain" description="Carbohydrate esterase 2 N-terminal" evidence="2">
    <location>
        <begin position="34"/>
        <end position="139"/>
    </location>
</feature>
<dbReference type="Proteomes" id="UP001209229">
    <property type="component" value="Unassembled WGS sequence"/>
</dbReference>
<dbReference type="EMBL" id="JAPDPJ010000024">
    <property type="protein sequence ID" value="MCW3787100.1"/>
    <property type="molecule type" value="Genomic_DNA"/>
</dbReference>
<dbReference type="Gene3D" id="2.60.120.260">
    <property type="entry name" value="Galactose-binding domain-like"/>
    <property type="match status" value="1"/>
</dbReference>
<evidence type="ECO:0000259" key="2">
    <source>
        <dbReference type="Pfam" id="PF17996"/>
    </source>
</evidence>
<dbReference type="PANTHER" id="PTHR37834:SF2">
    <property type="entry name" value="ESTERASE, SGNH HYDROLASE-TYPE"/>
    <property type="match status" value="1"/>
</dbReference>
<dbReference type="Pfam" id="PF17996">
    <property type="entry name" value="CE2_N"/>
    <property type="match status" value="1"/>
</dbReference>
<dbReference type="GO" id="GO:0052689">
    <property type="term" value="F:carboxylic ester hydrolase activity"/>
    <property type="evidence" value="ECO:0007669"/>
    <property type="project" value="InterPro"/>
</dbReference>
<dbReference type="Gene3D" id="3.40.50.1110">
    <property type="entry name" value="SGNH hydrolase"/>
    <property type="match status" value="1"/>
</dbReference>
<dbReference type="CDD" id="cd01831">
    <property type="entry name" value="Endoglucanase_E_like"/>
    <property type="match status" value="1"/>
</dbReference>
<evidence type="ECO:0000313" key="4">
    <source>
        <dbReference type="Proteomes" id="UP001209229"/>
    </source>
</evidence>
<dbReference type="AlphaFoldDB" id="A0AAE3M5B1"/>
<organism evidence="3 4">
    <name type="scientific">Plebeiibacterium sediminum</name>
    <dbReference type="NCBI Taxonomy" id="2992112"/>
    <lineage>
        <taxon>Bacteria</taxon>
        <taxon>Pseudomonadati</taxon>
        <taxon>Bacteroidota</taxon>
        <taxon>Bacteroidia</taxon>
        <taxon>Marinilabiliales</taxon>
        <taxon>Marinilabiliaceae</taxon>
        <taxon>Plebeiibacterium</taxon>
    </lineage>
</organism>
<dbReference type="InterPro" id="IPR052762">
    <property type="entry name" value="PCW_deacetylase/CE"/>
</dbReference>
<evidence type="ECO:0000313" key="3">
    <source>
        <dbReference type="EMBL" id="MCW3787100.1"/>
    </source>
</evidence>
<dbReference type="PROSITE" id="PS51257">
    <property type="entry name" value="PROKAR_LIPOPROTEIN"/>
    <property type="match status" value="1"/>
</dbReference>
<dbReference type="InterPro" id="IPR036514">
    <property type="entry name" value="SGNH_hydro_sf"/>
</dbReference>
<dbReference type="SUPFAM" id="SSF52266">
    <property type="entry name" value="SGNH hydrolase"/>
    <property type="match status" value="1"/>
</dbReference>
<evidence type="ECO:0000259" key="1">
    <source>
        <dbReference type="Pfam" id="PF13472"/>
    </source>
</evidence>
<protein>
    <submittedName>
        <fullName evidence="3">GDSL-type esterase/lipase family protein</fullName>
    </submittedName>
</protein>
<dbReference type="Pfam" id="PF13472">
    <property type="entry name" value="Lipase_GDSL_2"/>
    <property type="match status" value="1"/>
</dbReference>
<comment type="caution">
    <text evidence="3">The sequence shown here is derived from an EMBL/GenBank/DDBJ whole genome shotgun (WGS) entry which is preliminary data.</text>
</comment>
<dbReference type="InterPro" id="IPR013830">
    <property type="entry name" value="SGNH_hydro"/>
</dbReference>
<reference evidence="3" key="1">
    <citation type="submission" date="2022-10" db="EMBL/GenBank/DDBJ databases">
        <authorList>
            <person name="Yu W.X."/>
        </authorList>
    </citation>
    <scope>NUCLEOTIDE SEQUENCE</scope>
    <source>
        <strain evidence="3">AAT</strain>
    </source>
</reference>
<proteinExistence type="predicted"/>